<reference evidence="4" key="1">
    <citation type="journal article" date="2019" name="Int. J. Syst. Evol. Microbiol.">
        <title>The Global Catalogue of Microorganisms (GCM) 10K type strain sequencing project: providing services to taxonomists for standard genome sequencing and annotation.</title>
        <authorList>
            <consortium name="The Broad Institute Genomics Platform"/>
            <consortium name="The Broad Institute Genome Sequencing Center for Infectious Disease"/>
            <person name="Wu L."/>
            <person name="Ma J."/>
        </authorList>
    </citation>
    <scope>NUCLEOTIDE SEQUENCE [LARGE SCALE GENOMIC DNA]</scope>
    <source>
        <strain evidence="4">JCM 16914</strain>
    </source>
</reference>
<comment type="caution">
    <text evidence="3">The sequence shown here is derived from an EMBL/GenBank/DDBJ whole genome shotgun (WGS) entry which is preliminary data.</text>
</comment>
<feature type="compositionally biased region" description="Polar residues" evidence="1">
    <location>
        <begin position="55"/>
        <end position="64"/>
    </location>
</feature>
<feature type="compositionally biased region" description="Acidic residues" evidence="1">
    <location>
        <begin position="36"/>
        <end position="52"/>
    </location>
</feature>
<sequence length="64" mass="6654">MNAGLKKRAAVLGVLMMTGGLAACEEQGPAEKAGESIDESMEQAGENIEEMGNELQESAEQAAE</sequence>
<dbReference type="PROSITE" id="PS51257">
    <property type="entry name" value="PROKAR_LIPOPROTEIN"/>
    <property type="match status" value="1"/>
</dbReference>
<accession>A0ABP7L3Q6</accession>
<gene>
    <name evidence="3" type="ORF">GCM10022228_01170</name>
</gene>
<feature type="signal peptide" evidence="2">
    <location>
        <begin position="1"/>
        <end position="22"/>
    </location>
</feature>
<dbReference type="RefSeq" id="WP_344701244.1">
    <property type="nucleotide sequence ID" value="NZ_BAAAZT010000008.1"/>
</dbReference>
<protein>
    <submittedName>
        <fullName evidence="3">Uncharacterized protein</fullName>
    </submittedName>
</protein>
<organism evidence="3 4">
    <name type="scientific">Halomonas cibimaris</name>
    <dbReference type="NCBI Taxonomy" id="657012"/>
    <lineage>
        <taxon>Bacteria</taxon>
        <taxon>Pseudomonadati</taxon>
        <taxon>Pseudomonadota</taxon>
        <taxon>Gammaproteobacteria</taxon>
        <taxon>Oceanospirillales</taxon>
        <taxon>Halomonadaceae</taxon>
        <taxon>Halomonas</taxon>
    </lineage>
</organism>
<name>A0ABP7L3Q6_9GAMM</name>
<evidence type="ECO:0000256" key="2">
    <source>
        <dbReference type="SAM" id="SignalP"/>
    </source>
</evidence>
<keyword evidence="4" id="KW-1185">Reference proteome</keyword>
<feature type="chain" id="PRO_5047201224" evidence="2">
    <location>
        <begin position="23"/>
        <end position="64"/>
    </location>
</feature>
<evidence type="ECO:0000313" key="3">
    <source>
        <dbReference type="EMBL" id="GAA3893825.1"/>
    </source>
</evidence>
<proteinExistence type="predicted"/>
<evidence type="ECO:0000256" key="1">
    <source>
        <dbReference type="SAM" id="MobiDB-lite"/>
    </source>
</evidence>
<dbReference type="Proteomes" id="UP001500133">
    <property type="component" value="Unassembled WGS sequence"/>
</dbReference>
<evidence type="ECO:0000313" key="4">
    <source>
        <dbReference type="Proteomes" id="UP001500133"/>
    </source>
</evidence>
<feature type="region of interest" description="Disordered" evidence="1">
    <location>
        <begin position="26"/>
        <end position="64"/>
    </location>
</feature>
<dbReference type="EMBL" id="BAAAZT010000008">
    <property type="protein sequence ID" value="GAA3893825.1"/>
    <property type="molecule type" value="Genomic_DNA"/>
</dbReference>
<keyword evidence="2" id="KW-0732">Signal</keyword>